<evidence type="ECO:0000313" key="1">
    <source>
        <dbReference type="EMBL" id="EAR86989.1"/>
    </source>
</evidence>
<dbReference type="AlphaFoldDB" id="Q22P22"/>
<dbReference type="EMBL" id="GG662856">
    <property type="protein sequence ID" value="EAR86989.1"/>
    <property type="molecule type" value="Genomic_DNA"/>
</dbReference>
<sequence>MKFENIKYSALNTKANQTKKEKGNHLLNKKNINQQLSLIQEFSNQIILNRIKLISNNMIKIFSTNSTKVWN</sequence>
<dbReference type="GeneID" id="7834968"/>
<protein>
    <submittedName>
        <fullName evidence="1">Uncharacterized protein</fullName>
    </submittedName>
</protein>
<keyword evidence="2" id="KW-1185">Reference proteome</keyword>
<gene>
    <name evidence="1" type="ORF">TTHERM_00415710</name>
</gene>
<dbReference type="KEGG" id="tet:TTHERM_00415710"/>
<evidence type="ECO:0000313" key="2">
    <source>
        <dbReference type="Proteomes" id="UP000009168"/>
    </source>
</evidence>
<accession>Q22P22</accession>
<dbReference type="RefSeq" id="XP_001007234.1">
    <property type="nucleotide sequence ID" value="XM_001007234.1"/>
</dbReference>
<name>Q22P22_TETTS</name>
<organism evidence="1 2">
    <name type="scientific">Tetrahymena thermophila (strain SB210)</name>
    <dbReference type="NCBI Taxonomy" id="312017"/>
    <lineage>
        <taxon>Eukaryota</taxon>
        <taxon>Sar</taxon>
        <taxon>Alveolata</taxon>
        <taxon>Ciliophora</taxon>
        <taxon>Intramacronucleata</taxon>
        <taxon>Oligohymenophorea</taxon>
        <taxon>Hymenostomatida</taxon>
        <taxon>Tetrahymenina</taxon>
        <taxon>Tetrahymenidae</taxon>
        <taxon>Tetrahymena</taxon>
    </lineage>
</organism>
<dbReference type="Proteomes" id="UP000009168">
    <property type="component" value="Unassembled WGS sequence"/>
</dbReference>
<proteinExistence type="predicted"/>
<dbReference type="HOGENOM" id="CLU_2745689_0_0_1"/>
<dbReference type="InParanoid" id="Q22P22"/>
<reference evidence="2" key="1">
    <citation type="journal article" date="2006" name="PLoS Biol.">
        <title>Macronuclear genome sequence of the ciliate Tetrahymena thermophila, a model eukaryote.</title>
        <authorList>
            <person name="Eisen J.A."/>
            <person name="Coyne R.S."/>
            <person name="Wu M."/>
            <person name="Wu D."/>
            <person name="Thiagarajan M."/>
            <person name="Wortman J.R."/>
            <person name="Badger J.H."/>
            <person name="Ren Q."/>
            <person name="Amedeo P."/>
            <person name="Jones K.M."/>
            <person name="Tallon L.J."/>
            <person name="Delcher A.L."/>
            <person name="Salzberg S.L."/>
            <person name="Silva J.C."/>
            <person name="Haas B.J."/>
            <person name="Majoros W.H."/>
            <person name="Farzad M."/>
            <person name="Carlton J.M."/>
            <person name="Smith R.K. Jr."/>
            <person name="Garg J."/>
            <person name="Pearlman R.E."/>
            <person name="Karrer K.M."/>
            <person name="Sun L."/>
            <person name="Manning G."/>
            <person name="Elde N.C."/>
            <person name="Turkewitz A.P."/>
            <person name="Asai D.J."/>
            <person name="Wilkes D.E."/>
            <person name="Wang Y."/>
            <person name="Cai H."/>
            <person name="Collins K."/>
            <person name="Stewart B.A."/>
            <person name="Lee S.R."/>
            <person name="Wilamowska K."/>
            <person name="Weinberg Z."/>
            <person name="Ruzzo W.L."/>
            <person name="Wloga D."/>
            <person name="Gaertig J."/>
            <person name="Frankel J."/>
            <person name="Tsao C.-C."/>
            <person name="Gorovsky M.A."/>
            <person name="Keeling P.J."/>
            <person name="Waller R.F."/>
            <person name="Patron N.J."/>
            <person name="Cherry J.M."/>
            <person name="Stover N.A."/>
            <person name="Krieger C.J."/>
            <person name="del Toro C."/>
            <person name="Ryder H.F."/>
            <person name="Williamson S.C."/>
            <person name="Barbeau R.A."/>
            <person name="Hamilton E.P."/>
            <person name="Orias E."/>
        </authorList>
    </citation>
    <scope>NUCLEOTIDE SEQUENCE [LARGE SCALE GENOMIC DNA]</scope>
    <source>
        <strain evidence="2">SB210</strain>
    </source>
</reference>